<accession>A0A1H4CBS7</accession>
<organism evidence="2 3">
    <name type="scientific">Bowdeniella nasicola</name>
    <dbReference type="NCBI Taxonomy" id="208480"/>
    <lineage>
        <taxon>Bacteria</taxon>
        <taxon>Bacillati</taxon>
        <taxon>Actinomycetota</taxon>
        <taxon>Actinomycetes</taxon>
        <taxon>Actinomycetales</taxon>
        <taxon>Actinomycetaceae</taxon>
        <taxon>Bowdeniella</taxon>
    </lineage>
</organism>
<name>A0A1H4CBS7_9ACTO</name>
<feature type="compositionally biased region" description="Low complexity" evidence="1">
    <location>
        <begin position="104"/>
        <end position="113"/>
    </location>
</feature>
<evidence type="ECO:0000313" key="2">
    <source>
        <dbReference type="EMBL" id="SEA57790.1"/>
    </source>
</evidence>
<sequence length="119" mass="12780">MATLQPAPEGMRVGARSRSPAGKSSPWARTCASPFFLAAHIETVAADIHGRNTAHPVTGRYNTDARELSGAIEAHRNAVSARTRSEHSATDRFHKPLGDGGGLAHTLTRLPLARARRHQ</sequence>
<keyword evidence="3" id="KW-1185">Reference proteome</keyword>
<reference evidence="3" key="1">
    <citation type="submission" date="2016-10" db="EMBL/GenBank/DDBJ databases">
        <authorList>
            <person name="Varghese N."/>
            <person name="Submissions S."/>
        </authorList>
    </citation>
    <scope>NUCLEOTIDE SEQUENCE [LARGE SCALE GENOMIC DNA]</scope>
    <source>
        <strain evidence="3">KPR-1</strain>
    </source>
</reference>
<feature type="region of interest" description="Disordered" evidence="1">
    <location>
        <begin position="1"/>
        <end position="27"/>
    </location>
</feature>
<feature type="compositionally biased region" description="Basic and acidic residues" evidence="1">
    <location>
        <begin position="83"/>
        <end position="97"/>
    </location>
</feature>
<protein>
    <submittedName>
        <fullName evidence="2">Uncharacterized protein</fullName>
    </submittedName>
</protein>
<evidence type="ECO:0000313" key="3">
    <source>
        <dbReference type="Proteomes" id="UP000199288"/>
    </source>
</evidence>
<dbReference type="EMBL" id="FNQV01000012">
    <property type="protein sequence ID" value="SEA57790.1"/>
    <property type="molecule type" value="Genomic_DNA"/>
</dbReference>
<evidence type="ECO:0000256" key="1">
    <source>
        <dbReference type="SAM" id="MobiDB-lite"/>
    </source>
</evidence>
<feature type="region of interest" description="Disordered" evidence="1">
    <location>
        <begin position="77"/>
        <end position="119"/>
    </location>
</feature>
<dbReference type="Proteomes" id="UP000199288">
    <property type="component" value="Unassembled WGS sequence"/>
</dbReference>
<dbReference type="AlphaFoldDB" id="A0A1H4CBS7"/>
<proteinExistence type="predicted"/>
<gene>
    <name evidence="2" type="ORF">SAMN02910418_01913</name>
</gene>